<keyword evidence="2" id="KW-1185">Reference proteome</keyword>
<name>A0A8S1QJG6_PARPR</name>
<dbReference type="OMA" id="YSICFIT"/>
<dbReference type="Proteomes" id="UP000688137">
    <property type="component" value="Unassembled WGS sequence"/>
</dbReference>
<dbReference type="Pfam" id="PF00996">
    <property type="entry name" value="GDI"/>
    <property type="match status" value="1"/>
</dbReference>
<dbReference type="GO" id="GO:0005634">
    <property type="term" value="C:nucleus"/>
    <property type="evidence" value="ECO:0007669"/>
    <property type="project" value="TreeGrafter"/>
</dbReference>
<dbReference type="EMBL" id="CAJJDM010000166">
    <property type="protein sequence ID" value="CAD8114760.1"/>
    <property type="molecule type" value="Genomic_DNA"/>
</dbReference>
<accession>A0A8S1QJG6</accession>
<dbReference type="GO" id="GO:0005968">
    <property type="term" value="C:Rab-protein geranylgeranyltransferase complex"/>
    <property type="evidence" value="ECO:0007669"/>
    <property type="project" value="TreeGrafter"/>
</dbReference>
<dbReference type="AlphaFoldDB" id="A0A8S1QJG6"/>
<dbReference type="InterPro" id="IPR018203">
    <property type="entry name" value="GDP_dissociation_inhibitor"/>
</dbReference>
<sequence length="591" mass="69773">MSDDKLAFQLDVIEYDWLILGTGYEETLYSAHLSKVSKQQNLVLDLGNTYSSNIRTMNFKEFHKLDSELPTEEQYPYLHKRPVFKILEVDEKQDKINNYFANKINLGQEFKHFNIDMQPKLLFSNSPAVSIMQQADLDQYMDFKAVESQFFFDQTTKTFKLTPTSKSDIFKCQFLSLSEKKQFFQLLHTLVKIFHKVINYQVDQNSTQEFDQNTTQLDEDTYQKYLEFKDQQAIIFLNEITSKSLNKDKIYSILFYSICFITQSFHNQHNLITTQEFITKFGKCIKSMGIHSKSPFLYTNYGTGDIPQGFCRISAVHGSVFITQSQIRIYKIEKEENQYLISSNLSENKLKIKQGIIMNKQIYDSYVQLNEIKTDQNTKQQQNYVLMRLTLVTTKDQNVLCEEVRSLILDQLIEDQNTQHQLDPSIYVIPCKQFSSNPIYIFRTDSNSNSAYKDYELFYVWTLLDKQEGKELKETLKQIIIDIDSKYNEGEQKSINYICYEKVLLQEMTKNEYKFQPNADENIFVTTEDNDDLDLDAQTKAFMGNVQKVNKNFEENYYMIEKVAKQQQTMEQEMDNQQYILNQLMNIKQKE</sequence>
<evidence type="ECO:0000313" key="1">
    <source>
        <dbReference type="EMBL" id="CAD8114760.1"/>
    </source>
</evidence>
<dbReference type="PANTHER" id="PTHR11787">
    <property type="entry name" value="RAB GDP-DISSOCIATION INHIBITOR"/>
    <property type="match status" value="1"/>
</dbReference>
<protein>
    <submittedName>
        <fullName evidence="1">Uncharacterized protein</fullName>
    </submittedName>
</protein>
<proteinExistence type="predicted"/>
<reference evidence="1" key="1">
    <citation type="submission" date="2021-01" db="EMBL/GenBank/DDBJ databases">
        <authorList>
            <consortium name="Genoscope - CEA"/>
            <person name="William W."/>
        </authorList>
    </citation>
    <scope>NUCLEOTIDE SEQUENCE</scope>
</reference>
<organism evidence="1 2">
    <name type="scientific">Paramecium primaurelia</name>
    <dbReference type="NCBI Taxonomy" id="5886"/>
    <lineage>
        <taxon>Eukaryota</taxon>
        <taxon>Sar</taxon>
        <taxon>Alveolata</taxon>
        <taxon>Ciliophora</taxon>
        <taxon>Intramacronucleata</taxon>
        <taxon>Oligohymenophorea</taxon>
        <taxon>Peniculida</taxon>
        <taxon>Parameciidae</taxon>
        <taxon>Paramecium</taxon>
    </lineage>
</organism>
<dbReference type="GO" id="GO:0005092">
    <property type="term" value="F:GDP-dissociation inhibitor activity"/>
    <property type="evidence" value="ECO:0007669"/>
    <property type="project" value="InterPro"/>
</dbReference>
<comment type="caution">
    <text evidence="1">The sequence shown here is derived from an EMBL/GenBank/DDBJ whole genome shotgun (WGS) entry which is preliminary data.</text>
</comment>
<dbReference type="GO" id="GO:0007264">
    <property type="term" value="P:small GTPase-mediated signal transduction"/>
    <property type="evidence" value="ECO:0007669"/>
    <property type="project" value="InterPro"/>
</dbReference>
<dbReference type="GO" id="GO:0016192">
    <property type="term" value="P:vesicle-mediated transport"/>
    <property type="evidence" value="ECO:0007669"/>
    <property type="project" value="TreeGrafter"/>
</dbReference>
<dbReference type="GO" id="GO:0005829">
    <property type="term" value="C:cytosol"/>
    <property type="evidence" value="ECO:0007669"/>
    <property type="project" value="TreeGrafter"/>
</dbReference>
<evidence type="ECO:0000313" key="2">
    <source>
        <dbReference type="Proteomes" id="UP000688137"/>
    </source>
</evidence>
<dbReference type="PANTHER" id="PTHR11787:SF4">
    <property type="entry name" value="CHM, RAB ESCORT PROTEIN 1"/>
    <property type="match status" value="1"/>
</dbReference>
<gene>
    <name evidence="1" type="ORF">PPRIM_AZ9-3.1.T1610059</name>
</gene>